<dbReference type="InterPro" id="IPR009056">
    <property type="entry name" value="Cyt_c-like_dom"/>
</dbReference>
<comment type="similarity">
    <text evidence="2">Belongs to the cytochrome c family.</text>
</comment>
<evidence type="ECO:0000256" key="1">
    <source>
        <dbReference type="ARBA" id="ARBA00004569"/>
    </source>
</evidence>
<feature type="compositionally biased region" description="Polar residues" evidence="11">
    <location>
        <begin position="211"/>
        <end position="226"/>
    </location>
</feature>
<dbReference type="PRINTS" id="PR00604">
    <property type="entry name" value="CYTCHRMECIAB"/>
</dbReference>
<dbReference type="SUPFAM" id="SSF46626">
    <property type="entry name" value="Cytochrome c"/>
    <property type="match status" value="1"/>
</dbReference>
<dbReference type="InterPro" id="IPR002327">
    <property type="entry name" value="Cyt_c_1A/1B"/>
</dbReference>
<evidence type="ECO:0000256" key="6">
    <source>
        <dbReference type="ARBA" id="ARBA00022660"/>
    </source>
</evidence>
<evidence type="ECO:0000256" key="7">
    <source>
        <dbReference type="ARBA" id="ARBA00022723"/>
    </source>
</evidence>
<dbReference type="EMBL" id="FWEW01000837">
    <property type="protein sequence ID" value="SLM35875.1"/>
    <property type="molecule type" value="Genomic_DNA"/>
</dbReference>
<dbReference type="GO" id="GO:0005758">
    <property type="term" value="C:mitochondrial intermembrane space"/>
    <property type="evidence" value="ECO:0007669"/>
    <property type="project" value="UniProtKB-SubCell"/>
</dbReference>
<protein>
    <recommendedName>
        <fullName evidence="3">Cytochrome c</fullName>
    </recommendedName>
</protein>
<dbReference type="GO" id="GO:0009055">
    <property type="term" value="F:electron transfer activity"/>
    <property type="evidence" value="ECO:0007669"/>
    <property type="project" value="InterPro"/>
</dbReference>
<dbReference type="FunFam" id="1.10.760.10:FF:000001">
    <property type="entry name" value="Cytochrome c iso-1"/>
    <property type="match status" value="1"/>
</dbReference>
<feature type="compositionally biased region" description="Basic and acidic residues" evidence="11">
    <location>
        <begin position="227"/>
        <end position="240"/>
    </location>
</feature>
<comment type="subcellular location">
    <subcellularLocation>
        <location evidence="1">Mitochondrion intermembrane space</location>
    </subcellularLocation>
</comment>
<reference evidence="14" key="1">
    <citation type="submission" date="2017-03" db="EMBL/GenBank/DDBJ databases">
        <authorList>
            <person name="Sharma R."/>
            <person name="Thines M."/>
        </authorList>
    </citation>
    <scope>NUCLEOTIDE SEQUENCE [LARGE SCALE GENOMIC DNA]</scope>
</reference>
<dbReference type="PROSITE" id="PS51007">
    <property type="entry name" value="CYTC"/>
    <property type="match status" value="1"/>
</dbReference>
<dbReference type="Pfam" id="PF00034">
    <property type="entry name" value="Cytochrom_C"/>
    <property type="match status" value="1"/>
</dbReference>
<dbReference type="InterPro" id="IPR036909">
    <property type="entry name" value="Cyt_c-like_dom_sf"/>
</dbReference>
<feature type="region of interest" description="Disordered" evidence="11">
    <location>
        <begin position="150"/>
        <end position="197"/>
    </location>
</feature>
<dbReference type="Gene3D" id="1.10.760.10">
    <property type="entry name" value="Cytochrome c-like domain"/>
    <property type="match status" value="1"/>
</dbReference>
<keyword evidence="14" id="KW-1185">Reference proteome</keyword>
<keyword evidence="7 10" id="KW-0479">Metal-binding</keyword>
<evidence type="ECO:0000256" key="9">
    <source>
        <dbReference type="ARBA" id="ARBA00023004"/>
    </source>
</evidence>
<evidence type="ECO:0000256" key="8">
    <source>
        <dbReference type="ARBA" id="ARBA00022982"/>
    </source>
</evidence>
<dbReference type="GO" id="GO:0020037">
    <property type="term" value="F:heme binding"/>
    <property type="evidence" value="ECO:0007669"/>
    <property type="project" value="InterPro"/>
</dbReference>
<keyword evidence="4" id="KW-0813">Transport</keyword>
<keyword evidence="6" id="KW-0679">Respiratory chain</keyword>
<proteinExistence type="inferred from homology"/>
<keyword evidence="9 10" id="KW-0408">Iron</keyword>
<evidence type="ECO:0000256" key="4">
    <source>
        <dbReference type="ARBA" id="ARBA00022448"/>
    </source>
</evidence>
<dbReference type="Proteomes" id="UP000192927">
    <property type="component" value="Unassembled WGS sequence"/>
</dbReference>
<evidence type="ECO:0000313" key="13">
    <source>
        <dbReference type="EMBL" id="SLM35875.1"/>
    </source>
</evidence>
<evidence type="ECO:0000256" key="3">
    <source>
        <dbReference type="ARBA" id="ARBA00013530"/>
    </source>
</evidence>
<feature type="region of interest" description="Disordered" evidence="11">
    <location>
        <begin position="209"/>
        <end position="271"/>
    </location>
</feature>
<dbReference type="GO" id="GO:0046872">
    <property type="term" value="F:metal ion binding"/>
    <property type="evidence" value="ECO:0007669"/>
    <property type="project" value="UniProtKB-KW"/>
</dbReference>
<feature type="compositionally biased region" description="Polar residues" evidence="11">
    <location>
        <begin position="150"/>
        <end position="162"/>
    </location>
</feature>
<organism evidence="13 14">
    <name type="scientific">Lasallia pustulata</name>
    <dbReference type="NCBI Taxonomy" id="136370"/>
    <lineage>
        <taxon>Eukaryota</taxon>
        <taxon>Fungi</taxon>
        <taxon>Dikarya</taxon>
        <taxon>Ascomycota</taxon>
        <taxon>Pezizomycotina</taxon>
        <taxon>Lecanoromycetes</taxon>
        <taxon>OSLEUM clade</taxon>
        <taxon>Umbilicariomycetidae</taxon>
        <taxon>Umbilicariales</taxon>
        <taxon>Umbilicariaceae</taxon>
        <taxon>Lasallia</taxon>
    </lineage>
</organism>
<name>A0A1W5CYQ6_9LECA</name>
<sequence>MAKGGDKFSDGDAKKGANLFKTRCAQCHNLKESEGNKIGPNLHGLFGRKTGQVEGFSYTDANKQKGIQWKEDTLFEYLENPKKYIPGTKMAFGGLKKGKDRNDLITASGIVFIISLSEGPATLSVHDHIEMAASRMDSLDEMFDDHPSLSASLSDFENNENASPVFRLPSQHSGFKSDDSEVDVESNSEGPWSPPAWNQQNICSGWYRHQPYQQNNPSPRISGSPSKSRETSPKYESAREDEADLTIPASIPLPRGSMSPVKERSPSPSPCVGAKHDFEPTFGQAESAPLVAESPNNYIRFAVRAEVQQRTEPFEAAFSWIRTYYKHFTKTWSSLTMAISVTMLTISTLRMLFQPPAQLPVPDLIKVAGLARNFEPLIYYSENGVQQIGDLQETGVAVWDLGESMRTANMTSAPTIVSSLDHLSESLKTLSIELTRFFANVDGDIDGILIVMEWAKRELSALSSGPPSALSSAFSNIHALFSRLGVLEHPSTGLPTIVGKLMTDLFGATPQQRTRQTLQHTFLEFISTLEESINNELTYSTALFALFESIDREFLNLQRSVSRETDTQERLEGELLSSLWTRVLGPNASMLRKYEKNKALLSSVRSRTVQNKHLLIDHNGKLLNLKVNLETLRQKLVSPLVRSQTGSSLTVEEQIRGLDGTYEHLRGVREKQKSRLMELLYGVGSRRVGLGREEAAAIEGR</sequence>
<evidence type="ECO:0000313" key="14">
    <source>
        <dbReference type="Proteomes" id="UP000192927"/>
    </source>
</evidence>
<evidence type="ECO:0000256" key="2">
    <source>
        <dbReference type="ARBA" id="ARBA00006488"/>
    </source>
</evidence>
<dbReference type="PANTHER" id="PTHR11961">
    <property type="entry name" value="CYTOCHROME C"/>
    <property type="match status" value="1"/>
</dbReference>
<feature type="domain" description="Cytochrome c" evidence="12">
    <location>
        <begin position="11"/>
        <end position="112"/>
    </location>
</feature>
<keyword evidence="8" id="KW-0249">Electron transport</keyword>
<accession>A0A1W5CYQ6</accession>
<evidence type="ECO:0000259" key="12">
    <source>
        <dbReference type="PROSITE" id="PS51007"/>
    </source>
</evidence>
<evidence type="ECO:0000256" key="10">
    <source>
        <dbReference type="PROSITE-ProRule" id="PRU00433"/>
    </source>
</evidence>
<dbReference type="AlphaFoldDB" id="A0A1W5CYQ6"/>
<evidence type="ECO:0000256" key="5">
    <source>
        <dbReference type="ARBA" id="ARBA00022617"/>
    </source>
</evidence>
<evidence type="ECO:0000256" key="11">
    <source>
        <dbReference type="SAM" id="MobiDB-lite"/>
    </source>
</evidence>
<keyword evidence="5 10" id="KW-0349">Heme</keyword>